<dbReference type="PANTHER" id="PTHR37463">
    <property type="entry name" value="GSL3115 PROTEIN"/>
    <property type="match status" value="1"/>
</dbReference>
<evidence type="ECO:0008006" key="5">
    <source>
        <dbReference type="Google" id="ProtNLM"/>
    </source>
</evidence>
<dbReference type="PATRIC" id="fig|1653334.4.peg.752"/>
<proteinExistence type="predicted"/>
<protein>
    <recommendedName>
        <fullName evidence="5">DUF2256 domain-containing protein</fullName>
    </recommendedName>
</protein>
<organism evidence="2">
    <name type="scientific">Saliniramus fredricksonii</name>
    <dbReference type="NCBI Taxonomy" id="1653334"/>
    <lineage>
        <taxon>Bacteria</taxon>
        <taxon>Pseudomonadati</taxon>
        <taxon>Pseudomonadota</taxon>
        <taxon>Alphaproteobacteria</taxon>
        <taxon>Hyphomicrobiales</taxon>
        <taxon>Salinarimonadaceae</taxon>
        <taxon>Saliniramus</taxon>
    </lineage>
</organism>
<dbReference type="STRING" id="1653334.GA0071312_1825"/>
<evidence type="ECO:0000313" key="3">
    <source>
        <dbReference type="EMBL" id="SCC80896.1"/>
    </source>
</evidence>
<dbReference type="PANTHER" id="PTHR37463:SF1">
    <property type="entry name" value="DUF2256 DOMAIN-CONTAINING PROTEIN"/>
    <property type="match status" value="1"/>
</dbReference>
<comment type="caution">
    <text evidence="2">The sequence shown here is derived from an EMBL/GenBank/DDBJ whole genome shotgun (WGS) entry which is preliminary data.</text>
</comment>
<reference evidence="3 4" key="2">
    <citation type="submission" date="2016-08" db="EMBL/GenBank/DDBJ databases">
        <authorList>
            <person name="Varghese N."/>
            <person name="Submissions Spin"/>
        </authorList>
    </citation>
    <scope>NUCLEOTIDE SEQUENCE [LARGE SCALE GENOMIC DNA]</scope>
    <source>
        <strain evidence="3 4">HL-109</strain>
    </source>
</reference>
<name>A0A0P7Y593_9HYPH</name>
<sequence>MKMRRKGDLPQKICAACGRPFNWRRKWARDWENVRYCSQRCRGNGACERSGQDDAKGTFPAR</sequence>
<dbReference type="Proteomes" id="UP000050497">
    <property type="component" value="Unassembled WGS sequence"/>
</dbReference>
<dbReference type="Proteomes" id="UP000182800">
    <property type="component" value="Unassembled WGS sequence"/>
</dbReference>
<accession>A0A0P7Y593</accession>
<dbReference type="EMBL" id="FMBM01000002">
    <property type="protein sequence ID" value="SCC80896.1"/>
    <property type="molecule type" value="Genomic_DNA"/>
</dbReference>
<evidence type="ECO:0000313" key="4">
    <source>
        <dbReference type="Proteomes" id="UP000182800"/>
    </source>
</evidence>
<dbReference type="Pfam" id="PF10013">
    <property type="entry name" value="DUF2256"/>
    <property type="match status" value="1"/>
</dbReference>
<evidence type="ECO:0000313" key="2">
    <source>
        <dbReference type="EMBL" id="KPQ09415.1"/>
    </source>
</evidence>
<feature type="region of interest" description="Disordered" evidence="1">
    <location>
        <begin position="43"/>
        <end position="62"/>
    </location>
</feature>
<reference evidence="2" key="1">
    <citation type="submission" date="2015-09" db="EMBL/GenBank/DDBJ databases">
        <title>Identification and resolution of microdiversity through metagenomic sequencing of parallel consortia.</title>
        <authorList>
            <person name="Nelson W.C."/>
            <person name="Romine M.F."/>
            <person name="Lindemann S.R."/>
        </authorList>
    </citation>
    <scope>NUCLEOTIDE SEQUENCE [LARGE SCALE GENOMIC DNA]</scope>
    <source>
        <strain evidence="2">HL-109</strain>
    </source>
</reference>
<dbReference type="EMBL" id="LJSX01000028">
    <property type="protein sequence ID" value="KPQ09415.1"/>
    <property type="molecule type" value="Genomic_DNA"/>
</dbReference>
<dbReference type="InterPro" id="IPR017136">
    <property type="entry name" value="UCP037205"/>
</dbReference>
<evidence type="ECO:0000256" key="1">
    <source>
        <dbReference type="SAM" id="MobiDB-lite"/>
    </source>
</evidence>
<keyword evidence="4" id="KW-1185">Reference proteome</keyword>
<dbReference type="AlphaFoldDB" id="A0A0P7Y593"/>
<gene>
    <name evidence="3" type="ORF">GA0071312_1825</name>
    <name evidence="2" type="ORF">HLUCCO17_15035</name>
</gene>